<comment type="caution">
    <text evidence="1">The sequence shown here is derived from an EMBL/GenBank/DDBJ whole genome shotgun (WGS) entry which is preliminary data.</text>
</comment>
<reference evidence="1 2" key="1">
    <citation type="journal article" date="2019" name="Nat. Microbiol.">
        <title>Mediterranean grassland soil C-N compound turnover is dependent on rainfall and depth, and is mediated by genomically divergent microorganisms.</title>
        <authorList>
            <person name="Diamond S."/>
            <person name="Andeer P.F."/>
            <person name="Li Z."/>
            <person name="Crits-Christoph A."/>
            <person name="Burstein D."/>
            <person name="Anantharaman K."/>
            <person name="Lane K.R."/>
            <person name="Thomas B.C."/>
            <person name="Pan C."/>
            <person name="Northen T.R."/>
            <person name="Banfield J.F."/>
        </authorList>
    </citation>
    <scope>NUCLEOTIDE SEQUENCE [LARGE SCALE GENOMIC DNA]</scope>
    <source>
        <strain evidence="1">NP_7</strain>
    </source>
</reference>
<dbReference type="Proteomes" id="UP000320048">
    <property type="component" value="Unassembled WGS sequence"/>
</dbReference>
<feature type="non-terminal residue" evidence="1">
    <location>
        <position position="399"/>
    </location>
</feature>
<proteinExistence type="predicted"/>
<evidence type="ECO:0000313" key="1">
    <source>
        <dbReference type="EMBL" id="TMI84973.1"/>
    </source>
</evidence>
<dbReference type="InterPro" id="IPR012334">
    <property type="entry name" value="Pectin_lyas_fold"/>
</dbReference>
<dbReference type="Gene3D" id="2.160.20.10">
    <property type="entry name" value="Single-stranded right-handed beta-helix, Pectin lyase-like"/>
    <property type="match status" value="1"/>
</dbReference>
<dbReference type="EMBL" id="VBAO01000010">
    <property type="protein sequence ID" value="TMI84973.1"/>
    <property type="molecule type" value="Genomic_DNA"/>
</dbReference>
<name>A0A537JN36_9BACT</name>
<dbReference type="SUPFAM" id="SSF51126">
    <property type="entry name" value="Pectin lyase-like"/>
    <property type="match status" value="1"/>
</dbReference>
<accession>A0A537JN36</accession>
<dbReference type="AlphaFoldDB" id="A0A537JN36"/>
<evidence type="ECO:0000313" key="2">
    <source>
        <dbReference type="Proteomes" id="UP000320048"/>
    </source>
</evidence>
<gene>
    <name evidence="1" type="ORF">E6H04_00345</name>
</gene>
<protein>
    <submittedName>
        <fullName evidence="1">Uncharacterized protein</fullName>
    </submittedName>
</protein>
<organism evidence="1 2">
    <name type="scientific">Candidatus Segetimicrobium genomatis</name>
    <dbReference type="NCBI Taxonomy" id="2569760"/>
    <lineage>
        <taxon>Bacteria</taxon>
        <taxon>Bacillati</taxon>
        <taxon>Candidatus Sysuimicrobiota</taxon>
        <taxon>Candidatus Sysuimicrobiia</taxon>
        <taxon>Candidatus Sysuimicrobiales</taxon>
        <taxon>Candidatus Segetimicrobiaceae</taxon>
        <taxon>Candidatus Segetimicrobium</taxon>
    </lineage>
</organism>
<dbReference type="InterPro" id="IPR011050">
    <property type="entry name" value="Pectin_lyase_fold/virulence"/>
</dbReference>
<sequence length="399" mass="42200">MLPAGPQVFLDTTYTPPTGQTIAVPAGGDFQAALDAANPGDVITLQAGATFTGPFTLPNKPGAGWIIVRSSAPDNALPPPGGRIDPSYAPSMPKIVAGLPSWNSAILTASGAHHFRFIGVEVTPVPSTFLLSLITLGSDAHNLIFDRCYIHGDPAAGGAWGIVLNSMSTAVIDSYLSDFKAPGMDTQAIRGIDGSGPFKIANNYLEASGENINFGGEDPSIQNLVPADIEIRGNHFAKPLSWRPGDPAYAGTQWLVKNLFELKNARRVLVDGNVFEDNWPGGQDGFAVLFTPRNQSGGCPWCTVEDVTFTHNIVRHTTQGILIHGTDDNYPSGQTQRVLIQNNLFYDIGAFSDIPHTWYQPGGVLLGMDTGAAANVTMDHNTALQAGDPVVNSTSPAAP</sequence>